<protein>
    <submittedName>
        <fullName evidence="1">Uncharacterized protein</fullName>
    </submittedName>
</protein>
<keyword evidence="2" id="KW-1185">Reference proteome</keyword>
<dbReference type="EMBL" id="QMFY01000001">
    <property type="protein sequence ID" value="RAW03440.1"/>
    <property type="molecule type" value="Genomic_DNA"/>
</dbReference>
<name>A0A364Y917_9BACT</name>
<sequence>MSSHHFVKEGQEPALFIVNALSYHAAEPLLEWAPLVVVSEGALEDVLIWGIKIDAVITNHDHDTLADKIAHQHPIAIIPYGMQEDFIKVGIDFLRTRESTAVNVMADVSIADFSTAHQDLNFQCSLLNKEAKWSLIRNRHFEKWMEGDATLMLHCGGPGAITVEGALRVSNAQVIVKPHEGLVKVRSDQDFWVGEAY</sequence>
<accession>A0A364Y917</accession>
<dbReference type="OrthoDB" id="1132102at2"/>
<dbReference type="RefSeq" id="WP_112745654.1">
    <property type="nucleotide sequence ID" value="NZ_QMFY01000001.1"/>
</dbReference>
<gene>
    <name evidence="1" type="ORF">DQQ10_04965</name>
</gene>
<proteinExistence type="predicted"/>
<comment type="caution">
    <text evidence="1">The sequence shown here is derived from an EMBL/GenBank/DDBJ whole genome shotgun (WGS) entry which is preliminary data.</text>
</comment>
<organism evidence="1 2">
    <name type="scientific">Pseudochryseolinea flava</name>
    <dbReference type="NCBI Taxonomy" id="2059302"/>
    <lineage>
        <taxon>Bacteria</taxon>
        <taxon>Pseudomonadati</taxon>
        <taxon>Bacteroidota</taxon>
        <taxon>Cytophagia</taxon>
        <taxon>Cytophagales</taxon>
        <taxon>Fulvivirgaceae</taxon>
        <taxon>Pseudochryseolinea</taxon>
    </lineage>
</organism>
<evidence type="ECO:0000313" key="1">
    <source>
        <dbReference type="EMBL" id="RAW03440.1"/>
    </source>
</evidence>
<evidence type="ECO:0000313" key="2">
    <source>
        <dbReference type="Proteomes" id="UP000251889"/>
    </source>
</evidence>
<reference evidence="1 2" key="1">
    <citation type="submission" date="2018-06" db="EMBL/GenBank/DDBJ databases">
        <title>Chryseolinea flavus sp. nov., a member of the phylum Bacteroidetes isolated from soil.</title>
        <authorList>
            <person name="Li Y."/>
            <person name="Wang J."/>
        </authorList>
    </citation>
    <scope>NUCLEOTIDE SEQUENCE [LARGE SCALE GENOMIC DNA]</scope>
    <source>
        <strain evidence="1 2">SDU1-6</strain>
    </source>
</reference>
<dbReference type="Proteomes" id="UP000251889">
    <property type="component" value="Unassembled WGS sequence"/>
</dbReference>
<dbReference type="AlphaFoldDB" id="A0A364Y917"/>